<organism evidence="1 2">
    <name type="scientific">Arctium lappa</name>
    <name type="common">Greater burdock</name>
    <name type="synonym">Lappa major</name>
    <dbReference type="NCBI Taxonomy" id="4217"/>
    <lineage>
        <taxon>Eukaryota</taxon>
        <taxon>Viridiplantae</taxon>
        <taxon>Streptophyta</taxon>
        <taxon>Embryophyta</taxon>
        <taxon>Tracheophyta</taxon>
        <taxon>Spermatophyta</taxon>
        <taxon>Magnoliopsida</taxon>
        <taxon>eudicotyledons</taxon>
        <taxon>Gunneridae</taxon>
        <taxon>Pentapetalae</taxon>
        <taxon>asterids</taxon>
        <taxon>campanulids</taxon>
        <taxon>Asterales</taxon>
        <taxon>Asteraceae</taxon>
        <taxon>Carduoideae</taxon>
        <taxon>Cardueae</taxon>
        <taxon>Arctiinae</taxon>
        <taxon>Arctium</taxon>
    </lineage>
</organism>
<sequence>MDNKSLQTLPPESDNIPFLLQLNFRPTNHTSFCLQINTNLLFLFSSHSEDGGGRQQAGSDSGNLDKCWRASKMTTSWKHTNHVLSLDVFDANGHGFQTTPSSLSLVIFTRFKKSFEVADLTACKIQPTYINLYDGLLVSEEILILWG</sequence>
<dbReference type="Proteomes" id="UP001055879">
    <property type="component" value="Linkage Group LG02"/>
</dbReference>
<gene>
    <name evidence="1" type="ORF">L6452_05943</name>
</gene>
<name>A0ACB9EIV0_ARCLA</name>
<reference evidence="2" key="1">
    <citation type="journal article" date="2022" name="Mol. Ecol. Resour.">
        <title>The genomes of chicory, endive, great burdock and yacon provide insights into Asteraceae palaeo-polyploidization history and plant inulin production.</title>
        <authorList>
            <person name="Fan W."/>
            <person name="Wang S."/>
            <person name="Wang H."/>
            <person name="Wang A."/>
            <person name="Jiang F."/>
            <person name="Liu H."/>
            <person name="Zhao H."/>
            <person name="Xu D."/>
            <person name="Zhang Y."/>
        </authorList>
    </citation>
    <scope>NUCLEOTIDE SEQUENCE [LARGE SCALE GENOMIC DNA]</scope>
    <source>
        <strain evidence="2">cv. Niubang</strain>
    </source>
</reference>
<keyword evidence="2" id="KW-1185">Reference proteome</keyword>
<evidence type="ECO:0000313" key="2">
    <source>
        <dbReference type="Proteomes" id="UP001055879"/>
    </source>
</evidence>
<reference evidence="1 2" key="2">
    <citation type="journal article" date="2022" name="Mol. Ecol. Resour.">
        <title>The genomes of chicory, endive, great burdock and yacon provide insights into Asteraceae paleo-polyploidization history and plant inulin production.</title>
        <authorList>
            <person name="Fan W."/>
            <person name="Wang S."/>
            <person name="Wang H."/>
            <person name="Wang A."/>
            <person name="Jiang F."/>
            <person name="Liu H."/>
            <person name="Zhao H."/>
            <person name="Xu D."/>
            <person name="Zhang Y."/>
        </authorList>
    </citation>
    <scope>NUCLEOTIDE SEQUENCE [LARGE SCALE GENOMIC DNA]</scope>
    <source>
        <strain evidence="2">cv. Niubang</strain>
    </source>
</reference>
<proteinExistence type="predicted"/>
<protein>
    <submittedName>
        <fullName evidence="1">Uncharacterized protein</fullName>
    </submittedName>
</protein>
<comment type="caution">
    <text evidence="1">The sequence shown here is derived from an EMBL/GenBank/DDBJ whole genome shotgun (WGS) entry which is preliminary data.</text>
</comment>
<dbReference type="EMBL" id="CM042048">
    <property type="protein sequence ID" value="KAI3758382.1"/>
    <property type="molecule type" value="Genomic_DNA"/>
</dbReference>
<accession>A0ACB9EIV0</accession>
<evidence type="ECO:0000313" key="1">
    <source>
        <dbReference type="EMBL" id="KAI3758382.1"/>
    </source>
</evidence>